<dbReference type="PROSITE" id="PS51257">
    <property type="entry name" value="PROKAR_LIPOPROTEIN"/>
    <property type="match status" value="1"/>
</dbReference>
<name>A0ABW4SZ43_9ACTN</name>
<dbReference type="EMBL" id="JBHUFV010000038">
    <property type="protein sequence ID" value="MFD1934908.1"/>
    <property type="molecule type" value="Genomic_DNA"/>
</dbReference>
<comment type="caution">
    <text evidence="2">The sequence shown here is derived from an EMBL/GenBank/DDBJ whole genome shotgun (WGS) entry which is preliminary data.</text>
</comment>
<keyword evidence="3" id="KW-1185">Reference proteome</keyword>
<dbReference type="InterPro" id="IPR050490">
    <property type="entry name" value="Bact_solute-bd_prot1"/>
</dbReference>
<feature type="chain" id="PRO_5046676145" evidence="1">
    <location>
        <begin position="23"/>
        <end position="430"/>
    </location>
</feature>
<accession>A0ABW4SZ43</accession>
<dbReference type="Proteomes" id="UP001597368">
    <property type="component" value="Unassembled WGS sequence"/>
</dbReference>
<feature type="signal peptide" evidence="1">
    <location>
        <begin position="1"/>
        <end position="22"/>
    </location>
</feature>
<dbReference type="PANTHER" id="PTHR43649">
    <property type="entry name" value="ARABINOSE-BINDING PROTEIN-RELATED"/>
    <property type="match status" value="1"/>
</dbReference>
<dbReference type="Gene3D" id="3.40.190.10">
    <property type="entry name" value="Periplasmic binding protein-like II"/>
    <property type="match status" value="1"/>
</dbReference>
<dbReference type="Pfam" id="PF13416">
    <property type="entry name" value="SBP_bac_8"/>
    <property type="match status" value="1"/>
</dbReference>
<sequence length="430" mass="45836">MTTQVRRGLFAAVALAGLVATAACGGSSTGEAPRAGEKIELVVKTFSKFGYGELYKKYEAAHPNVTIKEENIAQLGDYLPKLQQWMATGSGAGDVVALEEGILVQFMAKPGNFVNLLDHGAASLRDKFLEWKWKQALTPDGKALIGLGTDVGAQGMCYRRDLFEKAGLPTDREEVGKLWPTWEAYAETGKKFVAATKDARFFDSAGNIFQNILMQQGDHTYFDTADKLVIDTNPGVKAAWDTTTAMVGADLSAKLQMWGPQWNAGFKTGSFATIACPSWMLGLIKDQAGAGLAGQWDVARVPGSGAVRGGSFLAVPKQSKHPKEAAELVTFLTSPEGQLAAFKAESNFPSSPQAIDDPAVQSFTNAYFNGAPVGKIFGESAKTLKPVYLGPDNQAVGDRVGEALLALEQGKLDAGAAWTQAIESAKRTAK</sequence>
<dbReference type="SUPFAM" id="SSF53850">
    <property type="entry name" value="Periplasmic binding protein-like II"/>
    <property type="match status" value="1"/>
</dbReference>
<evidence type="ECO:0000313" key="2">
    <source>
        <dbReference type="EMBL" id="MFD1934908.1"/>
    </source>
</evidence>
<dbReference type="RefSeq" id="WP_379575022.1">
    <property type="nucleotide sequence ID" value="NZ_JBHUFV010000038.1"/>
</dbReference>
<gene>
    <name evidence="2" type="ORF">ACFSKW_25890</name>
</gene>
<dbReference type="InterPro" id="IPR006059">
    <property type="entry name" value="SBP"/>
</dbReference>
<dbReference type="PANTHER" id="PTHR43649:SF32">
    <property type="entry name" value="SUGAR BINDING SECRETED PROTEIN"/>
    <property type="match status" value="1"/>
</dbReference>
<protein>
    <submittedName>
        <fullName evidence="2">ABC transporter substrate-binding protein</fullName>
    </submittedName>
</protein>
<organism evidence="2 3">
    <name type="scientific">Nonomuraea mangrovi</name>
    <dbReference type="NCBI Taxonomy" id="2316207"/>
    <lineage>
        <taxon>Bacteria</taxon>
        <taxon>Bacillati</taxon>
        <taxon>Actinomycetota</taxon>
        <taxon>Actinomycetes</taxon>
        <taxon>Streptosporangiales</taxon>
        <taxon>Streptosporangiaceae</taxon>
        <taxon>Nonomuraea</taxon>
    </lineage>
</organism>
<keyword evidence="1" id="KW-0732">Signal</keyword>
<evidence type="ECO:0000313" key="3">
    <source>
        <dbReference type="Proteomes" id="UP001597368"/>
    </source>
</evidence>
<evidence type="ECO:0000256" key="1">
    <source>
        <dbReference type="SAM" id="SignalP"/>
    </source>
</evidence>
<proteinExistence type="predicted"/>
<reference evidence="3" key="1">
    <citation type="journal article" date="2019" name="Int. J. Syst. Evol. Microbiol.">
        <title>The Global Catalogue of Microorganisms (GCM) 10K type strain sequencing project: providing services to taxonomists for standard genome sequencing and annotation.</title>
        <authorList>
            <consortium name="The Broad Institute Genomics Platform"/>
            <consortium name="The Broad Institute Genome Sequencing Center for Infectious Disease"/>
            <person name="Wu L."/>
            <person name="Ma J."/>
        </authorList>
    </citation>
    <scope>NUCLEOTIDE SEQUENCE [LARGE SCALE GENOMIC DNA]</scope>
    <source>
        <strain evidence="3">ICMP 6774ER</strain>
    </source>
</reference>